<evidence type="ECO:0000313" key="2">
    <source>
        <dbReference type="Proteomes" id="UP000003639"/>
    </source>
</evidence>
<proteinExistence type="predicted"/>
<gene>
    <name evidence="1" type="ORF">BACCAP_00256</name>
</gene>
<dbReference type="EMBL" id="AAXG02000002">
    <property type="protein sequence ID" value="EDN01912.1"/>
    <property type="molecule type" value="Genomic_DNA"/>
</dbReference>
<dbReference type="Proteomes" id="UP000003639">
    <property type="component" value="Unassembled WGS sequence"/>
</dbReference>
<reference evidence="1 2" key="2">
    <citation type="submission" date="2007-06" db="EMBL/GenBank/DDBJ databases">
        <title>Draft genome sequence of Pseudoflavonifractor capillosus ATCC 29799.</title>
        <authorList>
            <person name="Sudarsanam P."/>
            <person name="Ley R."/>
            <person name="Guruge J."/>
            <person name="Turnbaugh P.J."/>
            <person name="Mahowald M."/>
            <person name="Liep D."/>
            <person name="Gordon J."/>
        </authorList>
    </citation>
    <scope>NUCLEOTIDE SEQUENCE [LARGE SCALE GENOMIC DNA]</scope>
    <source>
        <strain evidence="1 2">ATCC 29799</strain>
    </source>
</reference>
<dbReference type="STRING" id="411467.BACCAP_00256"/>
<evidence type="ECO:0000313" key="1">
    <source>
        <dbReference type="EMBL" id="EDN01912.1"/>
    </source>
</evidence>
<organism evidence="1 2">
    <name type="scientific">Pseudoflavonifractor capillosus ATCC 29799</name>
    <dbReference type="NCBI Taxonomy" id="411467"/>
    <lineage>
        <taxon>Bacteria</taxon>
        <taxon>Bacillati</taxon>
        <taxon>Bacillota</taxon>
        <taxon>Clostridia</taxon>
        <taxon>Eubacteriales</taxon>
        <taxon>Oscillospiraceae</taxon>
        <taxon>Pseudoflavonifractor</taxon>
    </lineage>
</organism>
<reference evidence="1 2" key="1">
    <citation type="submission" date="2007-04" db="EMBL/GenBank/DDBJ databases">
        <authorList>
            <person name="Fulton L."/>
            <person name="Clifton S."/>
            <person name="Fulton B."/>
            <person name="Xu J."/>
            <person name="Minx P."/>
            <person name="Pepin K.H."/>
            <person name="Johnson M."/>
            <person name="Thiruvilangam P."/>
            <person name="Bhonagiri V."/>
            <person name="Nash W.E."/>
            <person name="Mardis E.R."/>
            <person name="Wilson R.K."/>
        </authorList>
    </citation>
    <scope>NUCLEOTIDE SEQUENCE [LARGE SCALE GENOMIC DNA]</scope>
    <source>
        <strain evidence="1 2">ATCC 29799</strain>
    </source>
</reference>
<sequence length="50" mass="5414">MKRAETYPVACRYSEDGPTLEELLAVLARERREAGWLGGAQSGAVPPTLP</sequence>
<keyword evidence="2" id="KW-1185">Reference proteome</keyword>
<dbReference type="AlphaFoldDB" id="A6NPY7"/>
<accession>A6NPY7</accession>
<comment type="caution">
    <text evidence="1">The sequence shown here is derived from an EMBL/GenBank/DDBJ whole genome shotgun (WGS) entry which is preliminary data.</text>
</comment>
<name>A6NPY7_9FIRM</name>
<protein>
    <submittedName>
        <fullName evidence="1">Uncharacterized protein</fullName>
    </submittedName>
</protein>